<keyword evidence="2" id="KW-1185">Reference proteome</keyword>
<protein>
    <submittedName>
        <fullName evidence="1">Uncharacterized protein</fullName>
    </submittedName>
</protein>
<comment type="caution">
    <text evidence="1">The sequence shown here is derived from an EMBL/GenBank/DDBJ whole genome shotgun (WGS) entry which is preliminary data.</text>
</comment>
<gene>
    <name evidence="1" type="ORF">GCM10011579_049830</name>
</gene>
<name>A0A917Y6G4_9ACTN</name>
<evidence type="ECO:0000313" key="1">
    <source>
        <dbReference type="EMBL" id="GGN72526.1"/>
    </source>
</evidence>
<evidence type="ECO:0000313" key="2">
    <source>
        <dbReference type="Proteomes" id="UP000600365"/>
    </source>
</evidence>
<proteinExistence type="predicted"/>
<dbReference type="Proteomes" id="UP000600365">
    <property type="component" value="Unassembled WGS sequence"/>
</dbReference>
<accession>A0A917Y6G4</accession>
<organism evidence="1 2">
    <name type="scientific">Streptomyces albiflavescens</name>
    <dbReference type="NCBI Taxonomy" id="1623582"/>
    <lineage>
        <taxon>Bacteria</taxon>
        <taxon>Bacillati</taxon>
        <taxon>Actinomycetota</taxon>
        <taxon>Actinomycetes</taxon>
        <taxon>Kitasatosporales</taxon>
        <taxon>Streptomycetaceae</taxon>
        <taxon>Streptomyces</taxon>
    </lineage>
</organism>
<sequence length="344" mass="38181">MSAGGRLSTLVRTRITYTGESYQFALEALKNAGNPTPLPDSTGDQALLESQVLSKLGDGGSWSAHPVGIAGVRLSPGRPTVAYLDSHVELSQGEDYPVAWHALDRLLPYTEADIQVGGVLGLRIAAIRGNDLHLTLAETESRLIVRGVPGTKWEDYLDDRWKDLVRAHAAPLWQSPSFTDLERQDEQSHPLVRGTEKDIAWVGAGLLRRIALFHSSSSAYSTRSWITGSEWIFELDTRRDVRLDHDTLLARLTDPVWGLPLRVAERHCTCDDPPLENDRYMRQCTYELAHSDGPGCGLQFRFRWGRAAYGKDARKQLERLGADTGWLDRVLPGDTRGSRAEAAS</sequence>
<dbReference type="EMBL" id="BMMM01000009">
    <property type="protein sequence ID" value="GGN72526.1"/>
    <property type="molecule type" value="Genomic_DNA"/>
</dbReference>
<reference evidence="1 2" key="1">
    <citation type="journal article" date="2014" name="Int. J. Syst. Evol. Microbiol.">
        <title>Complete genome sequence of Corynebacterium casei LMG S-19264T (=DSM 44701T), isolated from a smear-ripened cheese.</title>
        <authorList>
            <consortium name="US DOE Joint Genome Institute (JGI-PGF)"/>
            <person name="Walter F."/>
            <person name="Albersmeier A."/>
            <person name="Kalinowski J."/>
            <person name="Ruckert C."/>
        </authorList>
    </citation>
    <scope>NUCLEOTIDE SEQUENCE [LARGE SCALE GENOMIC DNA]</scope>
    <source>
        <strain evidence="1 2">CGMCC 4.7111</strain>
    </source>
</reference>
<dbReference type="AlphaFoldDB" id="A0A917Y6G4"/>